<protein>
    <recommendedName>
        <fullName evidence="3">Methyltransferase</fullName>
    </recommendedName>
</protein>
<dbReference type="KEGG" id="mcad:Pan265_17710"/>
<dbReference type="InterPro" id="IPR029063">
    <property type="entry name" value="SAM-dependent_MTases_sf"/>
</dbReference>
<evidence type="ECO:0000313" key="1">
    <source>
        <dbReference type="EMBL" id="QDU71912.1"/>
    </source>
</evidence>
<dbReference type="Proteomes" id="UP000320386">
    <property type="component" value="Chromosome"/>
</dbReference>
<gene>
    <name evidence="1" type="ORF">Pan265_17710</name>
</gene>
<evidence type="ECO:0008006" key="3">
    <source>
        <dbReference type="Google" id="ProtNLM"/>
    </source>
</evidence>
<evidence type="ECO:0000313" key="2">
    <source>
        <dbReference type="Proteomes" id="UP000320386"/>
    </source>
</evidence>
<dbReference type="SUPFAM" id="SSF53335">
    <property type="entry name" value="S-adenosyl-L-methionine-dependent methyltransferases"/>
    <property type="match status" value="1"/>
</dbReference>
<name>A0A518BY68_9BACT</name>
<accession>A0A518BY68</accession>
<dbReference type="AlphaFoldDB" id="A0A518BY68"/>
<proteinExistence type="predicted"/>
<dbReference type="OrthoDB" id="5329963at2"/>
<reference evidence="1 2" key="1">
    <citation type="submission" date="2019-02" db="EMBL/GenBank/DDBJ databases">
        <title>Deep-cultivation of Planctomycetes and their phenomic and genomic characterization uncovers novel biology.</title>
        <authorList>
            <person name="Wiegand S."/>
            <person name="Jogler M."/>
            <person name="Boedeker C."/>
            <person name="Pinto D."/>
            <person name="Vollmers J."/>
            <person name="Rivas-Marin E."/>
            <person name="Kohn T."/>
            <person name="Peeters S.H."/>
            <person name="Heuer A."/>
            <person name="Rast P."/>
            <person name="Oberbeckmann S."/>
            <person name="Bunk B."/>
            <person name="Jeske O."/>
            <person name="Meyerdierks A."/>
            <person name="Storesund J.E."/>
            <person name="Kallscheuer N."/>
            <person name="Luecker S."/>
            <person name="Lage O.M."/>
            <person name="Pohl T."/>
            <person name="Merkel B.J."/>
            <person name="Hornburger P."/>
            <person name="Mueller R.-W."/>
            <person name="Bruemmer F."/>
            <person name="Labrenz M."/>
            <person name="Spormann A.M."/>
            <person name="Op den Camp H."/>
            <person name="Overmann J."/>
            <person name="Amann R."/>
            <person name="Jetten M.S.M."/>
            <person name="Mascher T."/>
            <person name="Medema M.H."/>
            <person name="Devos D.P."/>
            <person name="Kaster A.-K."/>
            <person name="Ovreas L."/>
            <person name="Rohde M."/>
            <person name="Galperin M.Y."/>
            <person name="Jogler C."/>
        </authorList>
    </citation>
    <scope>NUCLEOTIDE SEQUENCE [LARGE SCALE GENOMIC DNA]</scope>
    <source>
        <strain evidence="1 2">Pan265</strain>
    </source>
</reference>
<keyword evidence="2" id="KW-1185">Reference proteome</keyword>
<dbReference type="RefSeq" id="WP_145446106.1">
    <property type="nucleotide sequence ID" value="NZ_CP036280.1"/>
</dbReference>
<organism evidence="1 2">
    <name type="scientific">Mucisphaera calidilacus</name>
    <dbReference type="NCBI Taxonomy" id="2527982"/>
    <lineage>
        <taxon>Bacteria</taxon>
        <taxon>Pseudomonadati</taxon>
        <taxon>Planctomycetota</taxon>
        <taxon>Phycisphaerae</taxon>
        <taxon>Phycisphaerales</taxon>
        <taxon>Phycisphaeraceae</taxon>
        <taxon>Mucisphaera</taxon>
    </lineage>
</organism>
<dbReference type="EMBL" id="CP036280">
    <property type="protein sequence ID" value="QDU71912.1"/>
    <property type="molecule type" value="Genomic_DNA"/>
</dbReference>
<sequence length="217" mass="24283">MIRSMVKTTGVAAARFAVGPGLEDFRSFWWWMQKGKRNPPPPVVKWMALREYANRFGLKDLIETGTHEGNTLAGVREQFESLTSIELSDHYFKLASRRFDGDAGVTIVHGDSGKVLPGIVAGLTRATLFWLDGHYSQGLTARGDIDTPISQELESVLSDERFEHVALIDDARLFKGKNGYPTLDALNTTIGKIRPGYTMTVSDDIIRVHRQLPAYMR</sequence>